<dbReference type="RefSeq" id="XP_047764381.1">
    <property type="nucleotide sequence ID" value="XM_047909776.1"/>
</dbReference>
<feature type="compositionally biased region" description="Acidic residues" evidence="1">
    <location>
        <begin position="345"/>
        <end position="371"/>
    </location>
</feature>
<feature type="region of interest" description="Disordered" evidence="1">
    <location>
        <begin position="259"/>
        <end position="301"/>
    </location>
</feature>
<feature type="region of interest" description="Disordered" evidence="1">
    <location>
        <begin position="1"/>
        <end position="146"/>
    </location>
</feature>
<dbReference type="EMBL" id="CP090169">
    <property type="protein sequence ID" value="UJO20015.1"/>
    <property type="molecule type" value="Genomic_DNA"/>
</dbReference>
<evidence type="ECO:0000313" key="3">
    <source>
        <dbReference type="Proteomes" id="UP000756132"/>
    </source>
</evidence>
<sequence length="727" mass="79324">MAHPISQAMPHGNMHILQQQKKMHNGPPKMGQMKTMKSNVAKVASVARTGDAISDESDNGEAEADCTAIEDDSDSDEADAFALSGVRRPGKHGVSRLAGLTPPADFDMDGQQASAGAERESDDEDYDAVGELSESEDDEVEDEKKVLRSAEQDLIAEFERTEKPRTDNAFTTVMNEMSLKEDAALARRLSQQSQTSQPADDLDLDLDMNQDPFNGASFMAESQLEMWDEAEGLFDGDLAQWRNPDSATNTLGLMDILSREESTPSNTNQKKVRFEETASSRSSSMSSEDDPRDAYPDLFDSQDDLAARQRAMLAGVDIDAIQDGESVYDFDFEDEYEKQAFEIDGQSDSDEESSDSDSDGGDTTDEEDPEEQLARVLAIKAACEARNGKVAPANTPASEPSTPVPSKRSPPVMARGNSGKASATTPKSNGRPKMGTFARDPTRATVTADIKGSGVKLVCPTKPPAEERAYWERARQAVGSRDGSPGGSVSWTCATPRPAKAPFRPLTARSTLGTMFDGNLDFLRNNDENGIADELLVPSRSDSMQSSMVSAAMTNDEESEYESDVQMEDFLQIRDDDSDDEEEPQSASDVFSPTQSTFSDAVFDSPVYSRPGTSNGLLGHLEQQRGLVSSFRNNQHHVRQVTSLPVNPSQRAQRHEANALQKGRRAAANTPMTPARKQRQSQNLDMTNAGISKTASPVFSKRRRSRGISITGMDQTLTRDRFAGNRQ</sequence>
<dbReference type="GeneID" id="71990506"/>
<feature type="compositionally biased region" description="Polar residues" evidence="1">
    <location>
        <begin position="419"/>
        <end position="428"/>
    </location>
</feature>
<feature type="region of interest" description="Disordered" evidence="1">
    <location>
        <begin position="696"/>
        <end position="727"/>
    </location>
</feature>
<dbReference type="AlphaFoldDB" id="A0A9Q8PCP8"/>
<reference evidence="2" key="1">
    <citation type="submission" date="2021-12" db="EMBL/GenBank/DDBJ databases">
        <authorList>
            <person name="Zaccaron A."/>
            <person name="Stergiopoulos I."/>
        </authorList>
    </citation>
    <scope>NUCLEOTIDE SEQUENCE</scope>
    <source>
        <strain evidence="2">Race5_Kim</strain>
    </source>
</reference>
<reference evidence="2" key="2">
    <citation type="journal article" date="2022" name="Microb. Genom.">
        <title>A chromosome-scale genome assembly of the tomato pathogen Cladosporium fulvum reveals a compartmentalized genome architecture and the presence of a dispensable chromosome.</title>
        <authorList>
            <person name="Zaccaron A.Z."/>
            <person name="Chen L.H."/>
            <person name="Samaras A."/>
            <person name="Stergiopoulos I."/>
        </authorList>
    </citation>
    <scope>NUCLEOTIDE SEQUENCE</scope>
    <source>
        <strain evidence="2">Race5_Kim</strain>
    </source>
</reference>
<accession>A0A9Q8PCP8</accession>
<feature type="compositionally biased region" description="Acidic residues" evidence="1">
    <location>
        <begin position="53"/>
        <end position="79"/>
    </location>
</feature>
<feature type="region of interest" description="Disordered" evidence="1">
    <location>
        <begin position="475"/>
        <end position="496"/>
    </location>
</feature>
<gene>
    <name evidence="2" type="ORF">CLAFUR5_10628</name>
</gene>
<dbReference type="Proteomes" id="UP000756132">
    <property type="component" value="Chromosome 7"/>
</dbReference>
<evidence type="ECO:0000256" key="1">
    <source>
        <dbReference type="SAM" id="MobiDB-lite"/>
    </source>
</evidence>
<protein>
    <submittedName>
        <fullName evidence="2">Uncharacterized protein</fullName>
    </submittedName>
</protein>
<feature type="compositionally biased region" description="Acidic residues" evidence="1">
    <location>
        <begin position="120"/>
        <end position="141"/>
    </location>
</feature>
<name>A0A9Q8PCP8_PASFU</name>
<organism evidence="2 3">
    <name type="scientific">Passalora fulva</name>
    <name type="common">Tomato leaf mold</name>
    <name type="synonym">Cladosporium fulvum</name>
    <dbReference type="NCBI Taxonomy" id="5499"/>
    <lineage>
        <taxon>Eukaryota</taxon>
        <taxon>Fungi</taxon>
        <taxon>Dikarya</taxon>
        <taxon>Ascomycota</taxon>
        <taxon>Pezizomycotina</taxon>
        <taxon>Dothideomycetes</taxon>
        <taxon>Dothideomycetidae</taxon>
        <taxon>Mycosphaerellales</taxon>
        <taxon>Mycosphaerellaceae</taxon>
        <taxon>Fulvia</taxon>
    </lineage>
</organism>
<feature type="region of interest" description="Disordered" evidence="1">
    <location>
        <begin position="184"/>
        <end position="210"/>
    </location>
</feature>
<dbReference type="OrthoDB" id="5399183at2759"/>
<feature type="compositionally biased region" description="Polar residues" evidence="1">
    <location>
        <begin position="189"/>
        <end position="198"/>
    </location>
</feature>
<feature type="compositionally biased region" description="Basic and acidic residues" evidence="1">
    <location>
        <begin position="717"/>
        <end position="727"/>
    </location>
</feature>
<keyword evidence="3" id="KW-1185">Reference proteome</keyword>
<feature type="region of interest" description="Disordered" evidence="1">
    <location>
        <begin position="660"/>
        <end position="682"/>
    </location>
</feature>
<feature type="region of interest" description="Disordered" evidence="1">
    <location>
        <begin position="329"/>
        <end position="442"/>
    </location>
</feature>
<dbReference type="KEGG" id="ffu:CLAFUR5_10628"/>
<evidence type="ECO:0000313" key="2">
    <source>
        <dbReference type="EMBL" id="UJO20015.1"/>
    </source>
</evidence>
<proteinExistence type="predicted"/>
<feature type="region of interest" description="Disordered" evidence="1">
    <location>
        <begin position="576"/>
        <end position="597"/>
    </location>
</feature>